<dbReference type="PANTHER" id="PTHR43004:SF19">
    <property type="entry name" value="BINDING MONOOXYGENASE, PUTATIVE (JCVI)-RELATED"/>
    <property type="match status" value="1"/>
</dbReference>
<feature type="domain" description="FAD-binding" evidence="4">
    <location>
        <begin position="7"/>
        <end position="347"/>
    </location>
</feature>
<dbReference type="Pfam" id="PF01494">
    <property type="entry name" value="FAD_binding_3"/>
    <property type="match status" value="1"/>
</dbReference>
<dbReference type="PRINTS" id="PR00420">
    <property type="entry name" value="RNGMNOXGNASE"/>
</dbReference>
<dbReference type="AlphaFoldDB" id="A0A1H1AAM1"/>
<reference evidence="5 6" key="1">
    <citation type="submission" date="2016-10" db="EMBL/GenBank/DDBJ databases">
        <authorList>
            <person name="de Groot N.N."/>
        </authorList>
    </citation>
    <scope>NUCLEOTIDE SEQUENCE [LARGE SCALE GENOMIC DNA]</scope>
    <source>
        <strain evidence="5 6">DSM 20117</strain>
    </source>
</reference>
<dbReference type="KEGG" id="acry:AC20117_13135"/>
<keyword evidence="2" id="KW-0285">Flavoprotein</keyword>
<dbReference type="Gene3D" id="3.50.50.60">
    <property type="entry name" value="FAD/NAD(P)-binding domain"/>
    <property type="match status" value="1"/>
</dbReference>
<dbReference type="EMBL" id="FNKH01000002">
    <property type="protein sequence ID" value="SDQ36765.1"/>
    <property type="molecule type" value="Genomic_DNA"/>
</dbReference>
<dbReference type="InterPro" id="IPR050641">
    <property type="entry name" value="RIFMO-like"/>
</dbReference>
<evidence type="ECO:0000256" key="2">
    <source>
        <dbReference type="ARBA" id="ARBA00022630"/>
    </source>
</evidence>
<dbReference type="GO" id="GO:0016709">
    <property type="term" value="F:oxidoreductase activity, acting on paired donors, with incorporation or reduction of molecular oxygen, NAD(P)H as one donor, and incorporation of one atom of oxygen"/>
    <property type="evidence" value="ECO:0007669"/>
    <property type="project" value="UniProtKB-ARBA"/>
</dbReference>
<evidence type="ECO:0000313" key="6">
    <source>
        <dbReference type="Proteomes" id="UP000181917"/>
    </source>
</evidence>
<keyword evidence="3" id="KW-0274">FAD</keyword>
<dbReference type="GO" id="GO:0071949">
    <property type="term" value="F:FAD binding"/>
    <property type="evidence" value="ECO:0007669"/>
    <property type="project" value="InterPro"/>
</dbReference>
<comment type="cofactor">
    <cofactor evidence="1">
        <name>FAD</name>
        <dbReference type="ChEBI" id="CHEBI:57692"/>
    </cofactor>
</comment>
<dbReference type="OrthoDB" id="4246007at2"/>
<dbReference type="InterPro" id="IPR002938">
    <property type="entry name" value="FAD-bd"/>
</dbReference>
<accession>A0A1H1AAM1</accession>
<dbReference type="InterPro" id="IPR036188">
    <property type="entry name" value="FAD/NAD-bd_sf"/>
</dbReference>
<keyword evidence="6" id="KW-1185">Reference proteome</keyword>
<name>A0A1H1AAM1_9MICC</name>
<dbReference type="PANTHER" id="PTHR43004">
    <property type="entry name" value="TRK SYSTEM POTASSIUM UPTAKE PROTEIN"/>
    <property type="match status" value="1"/>
</dbReference>
<evidence type="ECO:0000256" key="3">
    <source>
        <dbReference type="ARBA" id="ARBA00022827"/>
    </source>
</evidence>
<organism evidence="5 6">
    <name type="scientific">Crystallibacter crystallopoietes</name>
    <dbReference type="NCBI Taxonomy" id="37928"/>
    <lineage>
        <taxon>Bacteria</taxon>
        <taxon>Bacillati</taxon>
        <taxon>Actinomycetota</taxon>
        <taxon>Actinomycetes</taxon>
        <taxon>Micrococcales</taxon>
        <taxon>Micrococcaceae</taxon>
        <taxon>Crystallibacter</taxon>
    </lineage>
</organism>
<evidence type="ECO:0000259" key="4">
    <source>
        <dbReference type="Pfam" id="PF01494"/>
    </source>
</evidence>
<sequence length="507" mass="55474">MAEREIQTDVLVVGAGPTGLMLANWLAKLGVPMLVADGKSEPTRESRALGLQARSMEIYDQLGVIDKVLAEGTVAQKLVFGYEARELGRVPIGRLGRGVTPYPGVTFLEQSRNEQLLVDNLKALGADVLWQHRLTALEVDRSDPLPVTATLVTDDGGVRVRAQYCVGADGGSSTVRSARGIAFEGVTNAHTFYVSDATEVRGLALDAVNIRPGTEDFLLGFPMGGDSDVRLIGTVRNSDIAGDELSEDTVRRRLQRIYSVSYGPSRWYSTYKVHHRTAAVFRDGPVFLAGDAAHVHSPVGAQGMNTGLQDAHNLAFKLADVLQGRASERYLDRYEAERRPVARRLISTTDRLFGIITSARPVPRTLRRLILPVLAPVATNILPRLKGAPRLFEYVSQVRIHYWMSDEAKETANGRRGKVVGRRLPYTGSNFETLRSLTWQVHAYGGIDDVAVHHVRSALGLDVHDLPLNGNTKLQPGYFYLVRPDGFVAAESLPVNAVSTFTAAMAR</sequence>
<gene>
    <name evidence="5" type="ORF">SAMN04489742_0838</name>
</gene>
<evidence type="ECO:0000313" key="5">
    <source>
        <dbReference type="EMBL" id="SDQ36765.1"/>
    </source>
</evidence>
<dbReference type="Proteomes" id="UP000181917">
    <property type="component" value="Unassembled WGS sequence"/>
</dbReference>
<protein>
    <submittedName>
        <fullName evidence="5">2-polyprenyl-6-methoxyphenol hydroxylase</fullName>
    </submittedName>
</protein>
<proteinExistence type="predicted"/>
<dbReference type="Gene3D" id="3.30.70.2450">
    <property type="match status" value="1"/>
</dbReference>
<dbReference type="SUPFAM" id="SSF51905">
    <property type="entry name" value="FAD/NAD(P)-binding domain"/>
    <property type="match status" value="1"/>
</dbReference>
<dbReference type="STRING" id="37928.SAMN04489742_0838"/>
<evidence type="ECO:0000256" key="1">
    <source>
        <dbReference type="ARBA" id="ARBA00001974"/>
    </source>
</evidence>